<dbReference type="Pfam" id="PF08011">
    <property type="entry name" value="PDDEXK_9"/>
    <property type="match status" value="1"/>
</dbReference>
<feature type="domain" description="AAA-ATPase-like" evidence="1">
    <location>
        <begin position="5"/>
        <end position="202"/>
    </location>
</feature>
<accession>A0A7K0KB59</accession>
<evidence type="ECO:0000259" key="1">
    <source>
        <dbReference type="Pfam" id="PF09820"/>
    </source>
</evidence>
<protein>
    <submittedName>
        <fullName evidence="2">ATP-binding protein</fullName>
    </submittedName>
</protein>
<evidence type="ECO:0000313" key="2">
    <source>
        <dbReference type="EMBL" id="MST83157.1"/>
    </source>
</evidence>
<dbReference type="PANTHER" id="PTHR34825:SF1">
    <property type="entry name" value="AAA-ATPASE-LIKE DOMAIN-CONTAINING PROTEIN"/>
    <property type="match status" value="1"/>
</dbReference>
<dbReference type="EMBL" id="VUNG01000001">
    <property type="protein sequence ID" value="MST83157.1"/>
    <property type="molecule type" value="Genomic_DNA"/>
</dbReference>
<gene>
    <name evidence="2" type="ORF">FYJ73_00385</name>
</gene>
<reference evidence="2 3" key="1">
    <citation type="submission" date="2019-08" db="EMBL/GenBank/DDBJ databases">
        <title>In-depth cultivation of the pig gut microbiome towards novel bacterial diversity and tailored functional studies.</title>
        <authorList>
            <person name="Wylensek D."/>
            <person name="Hitch T.C.A."/>
            <person name="Clavel T."/>
        </authorList>
    </citation>
    <scope>NUCLEOTIDE SEQUENCE [LARGE SCALE GENOMIC DNA]</scope>
    <source>
        <strain evidence="2 3">LKV-178-WT-2A</strain>
    </source>
</reference>
<dbReference type="SUPFAM" id="SSF52540">
    <property type="entry name" value="P-loop containing nucleoside triphosphate hydrolases"/>
    <property type="match status" value="1"/>
</dbReference>
<dbReference type="RefSeq" id="WP_154532470.1">
    <property type="nucleotide sequence ID" value="NZ_VUNG01000001.1"/>
</dbReference>
<keyword evidence="2" id="KW-0067">ATP-binding</keyword>
<proteinExistence type="predicted"/>
<dbReference type="InterPro" id="IPR018631">
    <property type="entry name" value="AAA-ATPase-like_dom"/>
</dbReference>
<keyword evidence="2" id="KW-0547">Nucleotide-binding</keyword>
<dbReference type="InterPro" id="IPR012547">
    <property type="entry name" value="PDDEXK_9"/>
</dbReference>
<dbReference type="PANTHER" id="PTHR34825">
    <property type="entry name" value="CONSERVED PROTEIN, WITH A WEAK D-GALACTARATE DEHYDRATASE/ALTRONATE HYDROLASE DOMAIN"/>
    <property type="match status" value="1"/>
</dbReference>
<dbReference type="InterPro" id="IPR027417">
    <property type="entry name" value="P-loop_NTPase"/>
</dbReference>
<name>A0A7K0KB59_9BACT</name>
<evidence type="ECO:0000313" key="3">
    <source>
        <dbReference type="Proteomes" id="UP000438914"/>
    </source>
</evidence>
<organism evidence="2 3">
    <name type="scientific">Hallella mizrahii</name>
    <dbReference type="NCBI Taxonomy" id="2606637"/>
    <lineage>
        <taxon>Bacteria</taxon>
        <taxon>Pseudomonadati</taxon>
        <taxon>Bacteroidota</taxon>
        <taxon>Bacteroidia</taxon>
        <taxon>Bacteroidales</taxon>
        <taxon>Prevotellaceae</taxon>
        <taxon>Hallella</taxon>
    </lineage>
</organism>
<comment type="caution">
    <text evidence="2">The sequence shown here is derived from an EMBL/GenBank/DDBJ whole genome shotgun (WGS) entry which is preliminary data.</text>
</comment>
<dbReference type="Pfam" id="PF09820">
    <property type="entry name" value="AAA-ATPase_like"/>
    <property type="match status" value="1"/>
</dbReference>
<dbReference type="AlphaFoldDB" id="A0A7K0KB59"/>
<dbReference type="Gene3D" id="3.40.50.300">
    <property type="entry name" value="P-loop containing nucleotide triphosphate hydrolases"/>
    <property type="match status" value="1"/>
</dbReference>
<dbReference type="Proteomes" id="UP000438914">
    <property type="component" value="Unassembled WGS sequence"/>
</dbReference>
<keyword evidence="3" id="KW-1185">Reference proteome</keyword>
<sequence>MNRYPLGIQTFEKIREENLFYVDKTDLIYNIVKGSQNNFLSRPRRFGKSLLVTTMQAYFEGKKDLFKGLAIEKLEKEWVKYPVIHIDLSSGKYYEVQRIMSTLDFLLSRYELKYDITPRDLSGFGDRFNNIIQTAAAQTGQKVVVLIDEYDAPMLDSNAKPELQEQIRSIMRDFFSPLKANEGLLRFVFLTGITKFSQLSIFSELNNIKNYSLDDRYATICGFTEKELLDNFHEGITDLAAANGMTFDEAVEKLKEQYDGYHFTAHCPGLYNPYSILNALFDSRFDNYWFATGTPTFLLELLQKNNILIPQLEGIMATPQRFDAPTEKITDPVPVLYQSGYITIKESQNGMYLLGFPNEEVRQGFSESMLNYIAPYYAGPRDNFAWEFGQAMRADNIDAAMEALKVYLAGFPYDIHHNSEAFFQAILYTIFNMLNFTIRAEARTARGRVDLLVSTKTTIFVMELKIDQSAEKALEQIDAKDYILPYKHDGRRIFKVGINFSTEKRTVDEWKYEEA</sequence>
<dbReference type="GO" id="GO:0005524">
    <property type="term" value="F:ATP binding"/>
    <property type="evidence" value="ECO:0007669"/>
    <property type="project" value="UniProtKB-KW"/>
</dbReference>